<dbReference type="Proteomes" id="UP000095621">
    <property type="component" value="Unassembled WGS sequence"/>
</dbReference>
<evidence type="ECO:0000313" key="3">
    <source>
        <dbReference type="EMBL" id="CUQ78003.1"/>
    </source>
</evidence>
<feature type="coiled-coil region" evidence="1">
    <location>
        <begin position="212"/>
        <end position="292"/>
    </location>
</feature>
<sequence length="330" mass="38789">MIMKKSEKWKTIFKSKSLIYIVIAFAVAPVAINLGLVFTDIIYEKTGNTLTAKGLNNAEWLGFWKQYLAIAISFVGLCVAYVSSNTDRKHKLQEEQAQQYLEGVRQEENVLVDVTQGFNTSIVYKALLQQSKSANIYDGRMVLTNARANMDQMHIKFEILTELCDDFKKCENCRYLPCIDRKVMIELRDLFYDIEKHYFNMLDIGESFLECLDKEQERIKLLETETKIQNNTEELIELYKNQGLTDNVYLSQQDLQSIKKQIKNLEKSKLRLEEMNKAISEIQKEIDYINKDARPKFIRYCKIYIDMKKEHARELRKTGNIQYNKMNEKL</sequence>
<evidence type="ECO:0000256" key="1">
    <source>
        <dbReference type="SAM" id="Coils"/>
    </source>
</evidence>
<keyword evidence="1" id="KW-0175">Coiled coil</keyword>
<evidence type="ECO:0000256" key="2">
    <source>
        <dbReference type="SAM" id="Phobius"/>
    </source>
</evidence>
<organism evidence="3 4">
    <name type="scientific">Lachnospira eligens</name>
    <dbReference type="NCBI Taxonomy" id="39485"/>
    <lineage>
        <taxon>Bacteria</taxon>
        <taxon>Bacillati</taxon>
        <taxon>Bacillota</taxon>
        <taxon>Clostridia</taxon>
        <taxon>Lachnospirales</taxon>
        <taxon>Lachnospiraceae</taxon>
        <taxon>Lachnospira</taxon>
    </lineage>
</organism>
<feature type="transmembrane region" description="Helical" evidence="2">
    <location>
        <begin position="63"/>
        <end position="82"/>
    </location>
</feature>
<dbReference type="AlphaFoldDB" id="A0A174YSD8"/>
<name>A0A174YSD8_9FIRM</name>
<accession>A0A174YSD8</accession>
<protein>
    <submittedName>
        <fullName evidence="3">Uncharacterized protein</fullName>
    </submittedName>
</protein>
<keyword evidence="2" id="KW-1133">Transmembrane helix</keyword>
<proteinExistence type="predicted"/>
<gene>
    <name evidence="3" type="ORF">ERS852490_01842</name>
</gene>
<reference evidence="3 4" key="1">
    <citation type="submission" date="2015-09" db="EMBL/GenBank/DDBJ databases">
        <authorList>
            <consortium name="Pathogen Informatics"/>
        </authorList>
    </citation>
    <scope>NUCLEOTIDE SEQUENCE [LARGE SCALE GENOMIC DNA]</scope>
    <source>
        <strain evidence="3 4">2789STDY5834875</strain>
    </source>
</reference>
<feature type="transmembrane region" description="Helical" evidence="2">
    <location>
        <begin position="20"/>
        <end position="43"/>
    </location>
</feature>
<keyword evidence="2" id="KW-0812">Transmembrane</keyword>
<evidence type="ECO:0000313" key="4">
    <source>
        <dbReference type="Proteomes" id="UP000095621"/>
    </source>
</evidence>
<keyword evidence="2" id="KW-0472">Membrane</keyword>
<dbReference type="EMBL" id="CZBU01000004">
    <property type="protein sequence ID" value="CUQ78003.1"/>
    <property type="molecule type" value="Genomic_DNA"/>
</dbReference>